<reference evidence="3" key="2">
    <citation type="journal article" date="2021" name="PeerJ">
        <title>Extensive microbial diversity within the chicken gut microbiome revealed by metagenomics and culture.</title>
        <authorList>
            <person name="Gilroy R."/>
            <person name="Ravi A."/>
            <person name="Getino M."/>
            <person name="Pursley I."/>
            <person name="Horton D.L."/>
            <person name="Alikhan N.F."/>
            <person name="Baker D."/>
            <person name="Gharbi K."/>
            <person name="Hall N."/>
            <person name="Watson M."/>
            <person name="Adriaenssens E.M."/>
            <person name="Foster-Nyarko E."/>
            <person name="Jarju S."/>
            <person name="Secka A."/>
            <person name="Antonio M."/>
            <person name="Oren A."/>
            <person name="Chaudhuri R.R."/>
            <person name="La Ragione R."/>
            <person name="Hildebrand F."/>
            <person name="Pallen M.J."/>
        </authorList>
    </citation>
    <scope>NUCLEOTIDE SEQUENCE</scope>
    <source>
        <strain evidence="3">D5-748</strain>
    </source>
</reference>
<feature type="chain" id="PRO_5039635828" description="DUF6259 domain-containing protein" evidence="1">
    <location>
        <begin position="19"/>
        <end position="696"/>
    </location>
</feature>
<dbReference type="InterPro" id="IPR046226">
    <property type="entry name" value="DUF6259"/>
</dbReference>
<reference evidence="3" key="1">
    <citation type="submission" date="2020-10" db="EMBL/GenBank/DDBJ databases">
        <authorList>
            <person name="Gilroy R."/>
        </authorList>
    </citation>
    <scope>NUCLEOTIDE SEQUENCE</scope>
    <source>
        <strain evidence="3">D5-748</strain>
    </source>
</reference>
<name>A0A9D9EAK2_9BACT</name>
<dbReference type="Proteomes" id="UP000823619">
    <property type="component" value="Unassembled WGS sequence"/>
</dbReference>
<feature type="signal peptide" evidence="1">
    <location>
        <begin position="1"/>
        <end position="18"/>
    </location>
</feature>
<dbReference type="SUPFAM" id="SSF51445">
    <property type="entry name" value="(Trans)glycosidases"/>
    <property type="match status" value="1"/>
</dbReference>
<protein>
    <recommendedName>
        <fullName evidence="2">DUF6259 domain-containing protein</fullName>
    </recommendedName>
</protein>
<comment type="caution">
    <text evidence="3">The sequence shown here is derived from an EMBL/GenBank/DDBJ whole genome shotgun (WGS) entry which is preliminary data.</text>
</comment>
<dbReference type="AlphaFoldDB" id="A0A9D9EAK2"/>
<evidence type="ECO:0000259" key="2">
    <source>
        <dbReference type="Pfam" id="PF19773"/>
    </source>
</evidence>
<proteinExistence type="predicted"/>
<evidence type="ECO:0000313" key="3">
    <source>
        <dbReference type="EMBL" id="MBO8444214.1"/>
    </source>
</evidence>
<dbReference type="Gene3D" id="3.20.20.80">
    <property type="entry name" value="Glycosidases"/>
    <property type="match status" value="1"/>
</dbReference>
<organism evidence="3 4">
    <name type="scientific">Candidatus Cryptobacteroides merdavium</name>
    <dbReference type="NCBI Taxonomy" id="2840769"/>
    <lineage>
        <taxon>Bacteria</taxon>
        <taxon>Pseudomonadati</taxon>
        <taxon>Bacteroidota</taxon>
        <taxon>Bacteroidia</taxon>
        <taxon>Bacteroidales</taxon>
        <taxon>Candidatus Cryptobacteroides</taxon>
    </lineage>
</organism>
<feature type="domain" description="DUF6259" evidence="2">
    <location>
        <begin position="269"/>
        <end position="523"/>
    </location>
</feature>
<dbReference type="EMBL" id="JADIMO010000015">
    <property type="protein sequence ID" value="MBO8444214.1"/>
    <property type="molecule type" value="Genomic_DNA"/>
</dbReference>
<keyword evidence="1" id="KW-0732">Signal</keyword>
<gene>
    <name evidence="3" type="ORF">IAC23_00770</name>
</gene>
<accession>A0A9D9EAK2</accession>
<evidence type="ECO:0000256" key="1">
    <source>
        <dbReference type="SAM" id="SignalP"/>
    </source>
</evidence>
<sequence>MKKIILMFFVAVMSLALAAQQKYVFDNGSMNAALDLEDGRLIGLGSNVTGWSVISDARSGCSLEMVFKFPDGKRKGVDASSLKNPKVKVKGNAVTFVWDRLTVGGKKINVTFEGSVEMTPDGLIYAGKVKNGTDAVIEQLTWPFIGEVTIPDDTGRMLFQYMNYTKFSTDELYPREAGVGWSNLPEHAFTLVHNGKEGLYLSSMDNEFEEYIRCQYEVIPTFRYASYIGQSLSKAGNGERKLMKTRIKAARMLYLQPKSSCVLVPFTFTTYKGDWHKGVDIYKKWRATWFEEVPRAEWTSKVNSWQQIQINGTGGRINFRFSDLYSYIDECVKYGVDAIQLTGWTKGGQDSGLPSHDPDPRLGTPEELKNAISYAESKGIKILLFTKFPWVDLTTEYHDEYLPYLVINEARDTCIHPGYNYYTYTQLEGVSTHRFGIFCDMDARLREKICREFQKVLDLGAPGMVFDENQHHAGAMMCFSPNHGHKVPGFNYQGALHLVRDFYDMCKRQNPDFLMVGEGCYDIQSQYYSTYTRADYNHEPVLRYLDSDIPIACAVIDHYDLNHVNMCAALRYSISYEVRNFKGRLSEFPRVVEYGRKVDELRERYSDFLWNGEFLDTQGAAVTGNNIRHTVFVDRKTGKKAVVVYNVDVNNANMASVSLEGSSSTLVYATPENPQASAFGGSVELGPQSMAVVMEL</sequence>
<evidence type="ECO:0000313" key="4">
    <source>
        <dbReference type="Proteomes" id="UP000823619"/>
    </source>
</evidence>
<dbReference type="Pfam" id="PF19773">
    <property type="entry name" value="DUF6259"/>
    <property type="match status" value="1"/>
</dbReference>
<dbReference type="CDD" id="cd00551">
    <property type="entry name" value="AmyAc_family"/>
    <property type="match status" value="1"/>
</dbReference>
<dbReference type="InterPro" id="IPR017853">
    <property type="entry name" value="GH"/>
</dbReference>